<dbReference type="Proteomes" id="UP000177987">
    <property type="component" value="Unassembled WGS sequence"/>
</dbReference>
<evidence type="ECO:0000313" key="2">
    <source>
        <dbReference type="EMBL" id="OHA83343.1"/>
    </source>
</evidence>
<evidence type="ECO:0000313" key="3">
    <source>
        <dbReference type="Proteomes" id="UP000177987"/>
    </source>
</evidence>
<dbReference type="EMBL" id="MHUW01000018">
    <property type="protein sequence ID" value="OHA83343.1"/>
    <property type="molecule type" value="Genomic_DNA"/>
</dbReference>
<evidence type="ECO:0000256" key="1">
    <source>
        <dbReference type="SAM" id="MobiDB-lite"/>
    </source>
</evidence>
<dbReference type="STRING" id="1802727.A2937_00685"/>
<proteinExistence type="predicted"/>
<feature type="compositionally biased region" description="Low complexity" evidence="1">
    <location>
        <begin position="307"/>
        <end position="325"/>
    </location>
</feature>
<name>A0A1G2SE56_9BACT</name>
<accession>A0A1G2SE56</accession>
<organism evidence="2 3">
    <name type="scientific">Candidatus Yonathbacteria bacterium RIFCSPLOWO2_01_FULL_47_33b</name>
    <dbReference type="NCBI Taxonomy" id="1802727"/>
    <lineage>
        <taxon>Bacteria</taxon>
        <taxon>Candidatus Yonathiibacteriota</taxon>
    </lineage>
</organism>
<protein>
    <submittedName>
        <fullName evidence="2">Uncharacterized protein</fullName>
    </submittedName>
</protein>
<gene>
    <name evidence="2" type="ORF">A2937_00685</name>
</gene>
<sequence>MIGPSDAAKLTIFSSGNVGIGTTSPLSTFTTVGSACINKGTGATALCSTTAGTITASVFNTAAADLAERYKTDDPTLEAGEITMLDPEKSLSVMRASKEKDAVIFGVISTEPGFLLGSYNTLNKASTTVPIALSGRVPVKVTNEGGDIKIGDKITLSSTPGIGMKATSTKAVIGTALENFSGTTGTILAFVNVTGTKLDTSISQGTIVDGVGESLFWSVEDVTGRIKFISAGVGLNDQEIVNVKAIRGSAAKWSIDEWGRMVVEELKTNKLCVGETCVDESLLKKIPEKVGIVAPSNDPVPAPAPEPVVVSVTEPEPTPTVETPVEVPPPPNQRPSLRRLLP</sequence>
<feature type="region of interest" description="Disordered" evidence="1">
    <location>
        <begin position="295"/>
        <end position="342"/>
    </location>
</feature>
<comment type="caution">
    <text evidence="2">The sequence shown here is derived from an EMBL/GenBank/DDBJ whole genome shotgun (WGS) entry which is preliminary data.</text>
</comment>
<dbReference type="AlphaFoldDB" id="A0A1G2SE56"/>
<dbReference type="Gene3D" id="2.40.300.10">
    <property type="entry name" value="Head decoration protein D"/>
    <property type="match status" value="1"/>
</dbReference>
<reference evidence="2 3" key="1">
    <citation type="journal article" date="2016" name="Nat. Commun.">
        <title>Thousands of microbial genomes shed light on interconnected biogeochemical processes in an aquifer system.</title>
        <authorList>
            <person name="Anantharaman K."/>
            <person name="Brown C.T."/>
            <person name="Hug L.A."/>
            <person name="Sharon I."/>
            <person name="Castelle C.J."/>
            <person name="Probst A.J."/>
            <person name="Thomas B.C."/>
            <person name="Singh A."/>
            <person name="Wilkins M.J."/>
            <person name="Karaoz U."/>
            <person name="Brodie E.L."/>
            <person name="Williams K.H."/>
            <person name="Hubbard S.S."/>
            <person name="Banfield J.F."/>
        </authorList>
    </citation>
    <scope>NUCLEOTIDE SEQUENCE [LARGE SCALE GENOMIC DNA]</scope>
</reference>